<evidence type="ECO:0000259" key="3">
    <source>
        <dbReference type="Pfam" id="PF00135"/>
    </source>
</evidence>
<evidence type="ECO:0000313" key="5">
    <source>
        <dbReference type="Proteomes" id="UP000241769"/>
    </source>
</evidence>
<evidence type="ECO:0000313" key="4">
    <source>
        <dbReference type="EMBL" id="PRP79689.1"/>
    </source>
</evidence>
<comment type="caution">
    <text evidence="4">The sequence shown here is derived from an EMBL/GenBank/DDBJ whole genome shotgun (WGS) entry which is preliminary data.</text>
</comment>
<accession>A0A2P6N6W0</accession>
<dbReference type="ESTHER" id="9myce-a0a2p6n6w0">
    <property type="family name" value="Carb_B_Root"/>
</dbReference>
<dbReference type="GO" id="GO:0016787">
    <property type="term" value="F:hydrolase activity"/>
    <property type="evidence" value="ECO:0007669"/>
    <property type="project" value="UniProtKB-KW"/>
</dbReference>
<sequence length="782" mass="86900">MDGALRGEVPYQEIEESTHVLSYVSGILNNWARDSRKRQQEEPEGLGLRRTCKLWKEIGEQHHFNVRAITRAISNVLLEDPRVDPSVDPSVNNNEALRIAAERGNLSIVRLLLTSPRVDPSVLSAYPGITLSLDLPSAESCISAKPDVGRIRVGVSLFIVTSREKFGRHTHRYYLLQIPRMIFPLAVLTNDTGLTSDAAVFLVPGMKITTILFTCLTLSAAQLFNVTINGNNTFVGQKNATLPDVIQYLNIPFAQPPLGPLRFRPPVPLNVTNTLTVCNNTQPACVQPDGSGQEDCLYLAVFVPATANVSSNLPVRIFIHGGAFISASYDSISGAALAAQTNTIVVEGNYRLGLFGFMVSAAIVDANSTGNYGLLDQQLSLKWVHQNIRNFGGNPDDITIDGGSAGSASVYWHTLMPKSWPYYNRVIVSSAGYWRYSTLEDKVALTDKRLRSLNINCSNIVCLQNLNVSTLSQVPAIVYGVPVIDGVNLLDQPLLLFDAGRYKPNTSFIIGINKDEGTNLSEGFYDGITALLPTLTTSVILQELAVILNYNASLVPNVVSAYNFPQTYTTAVFNVSSAEFRSWIDFVGELIIDCGSIAAIKSLASQGTPVHAYYFDYVNDDPYSRLYGAYHSSEVEYKYNLTGNGNADQQKVSATFVNYFEQYQLNSDPNPVVSRDTPRAWSNVRQNGLYWPLYNTSTNSTLIINMFLVHRSHSEKSIHRYCDCFVVQHHVRPDLHSCEYNKRWYDYITNDLPNYFYCQLFEQLSSVLHLELLPVLSLVTQQ</sequence>
<dbReference type="OrthoDB" id="15500at2759"/>
<dbReference type="InterPro" id="IPR002018">
    <property type="entry name" value="CarbesteraseB"/>
</dbReference>
<dbReference type="Proteomes" id="UP000241769">
    <property type="component" value="Unassembled WGS sequence"/>
</dbReference>
<dbReference type="PANTHER" id="PTHR11559">
    <property type="entry name" value="CARBOXYLESTERASE"/>
    <property type="match status" value="1"/>
</dbReference>
<dbReference type="InParanoid" id="A0A2P6N6W0"/>
<organism evidence="4 5">
    <name type="scientific">Planoprotostelium fungivorum</name>
    <dbReference type="NCBI Taxonomy" id="1890364"/>
    <lineage>
        <taxon>Eukaryota</taxon>
        <taxon>Amoebozoa</taxon>
        <taxon>Evosea</taxon>
        <taxon>Variosea</taxon>
        <taxon>Cavosteliida</taxon>
        <taxon>Cavosteliaceae</taxon>
        <taxon>Planoprotostelium</taxon>
    </lineage>
</organism>
<keyword evidence="5" id="KW-1185">Reference proteome</keyword>
<dbReference type="AlphaFoldDB" id="A0A2P6N6W0"/>
<dbReference type="Pfam" id="PF00135">
    <property type="entry name" value="COesterase"/>
    <property type="match status" value="1"/>
</dbReference>
<protein>
    <recommendedName>
        <fullName evidence="3">Carboxylesterase type B domain-containing protein</fullName>
    </recommendedName>
</protein>
<evidence type="ECO:0000256" key="1">
    <source>
        <dbReference type="ARBA" id="ARBA00005964"/>
    </source>
</evidence>
<feature type="domain" description="Carboxylesterase type B" evidence="3">
    <location>
        <begin position="228"/>
        <end position="688"/>
    </location>
</feature>
<proteinExistence type="inferred from homology"/>
<dbReference type="InterPro" id="IPR019826">
    <property type="entry name" value="Carboxylesterase_B_AS"/>
</dbReference>
<reference evidence="4 5" key="1">
    <citation type="journal article" date="2018" name="Genome Biol. Evol.">
        <title>Multiple Roots of Fruiting Body Formation in Amoebozoa.</title>
        <authorList>
            <person name="Hillmann F."/>
            <person name="Forbes G."/>
            <person name="Novohradska S."/>
            <person name="Ferling I."/>
            <person name="Riege K."/>
            <person name="Groth M."/>
            <person name="Westermann M."/>
            <person name="Marz M."/>
            <person name="Spaller T."/>
            <person name="Winckler T."/>
            <person name="Schaap P."/>
            <person name="Glockner G."/>
        </authorList>
    </citation>
    <scope>NUCLEOTIDE SEQUENCE [LARGE SCALE GENOMIC DNA]</scope>
    <source>
        <strain evidence="4 5">Jena</strain>
    </source>
</reference>
<dbReference type="SUPFAM" id="SSF53474">
    <property type="entry name" value="alpha/beta-Hydrolases"/>
    <property type="match status" value="1"/>
</dbReference>
<dbReference type="PROSITE" id="PS00122">
    <property type="entry name" value="CARBOXYLESTERASE_B_1"/>
    <property type="match status" value="1"/>
</dbReference>
<comment type="similarity">
    <text evidence="1">Belongs to the type-B carboxylesterase/lipase family.</text>
</comment>
<dbReference type="STRING" id="1890364.A0A2P6N6W0"/>
<gene>
    <name evidence="4" type="ORF">PROFUN_12587</name>
</gene>
<keyword evidence="2" id="KW-0378">Hydrolase</keyword>
<dbReference type="InterPro" id="IPR029058">
    <property type="entry name" value="AB_hydrolase_fold"/>
</dbReference>
<evidence type="ECO:0000256" key="2">
    <source>
        <dbReference type="ARBA" id="ARBA00022801"/>
    </source>
</evidence>
<dbReference type="EMBL" id="MDYQ01000175">
    <property type="protein sequence ID" value="PRP79689.1"/>
    <property type="molecule type" value="Genomic_DNA"/>
</dbReference>
<name>A0A2P6N6W0_9EUKA</name>
<dbReference type="InterPro" id="IPR050309">
    <property type="entry name" value="Type-B_Carboxylest/Lipase"/>
</dbReference>
<dbReference type="Gene3D" id="3.40.50.1820">
    <property type="entry name" value="alpha/beta hydrolase"/>
    <property type="match status" value="1"/>
</dbReference>